<sequence>MKPIDAISPTAASRLAAVGKAKNVAQGAAQEAQARPAARADTARVTQDASPPIDTDRVNEIRQAVQQKRYPIIPARIADAMIAAPYLLNAAKD</sequence>
<reference evidence="3 4" key="1">
    <citation type="submission" date="2019-12" db="EMBL/GenBank/DDBJ databases">
        <title>Genomic-based taxomic classification of the family Erythrobacteraceae.</title>
        <authorList>
            <person name="Xu L."/>
        </authorList>
    </citation>
    <scope>NUCLEOTIDE SEQUENCE [LARGE SCALE GENOMIC DNA]</scope>
    <source>
        <strain evidence="3 4">KEMB 9005-328</strain>
    </source>
</reference>
<gene>
    <name evidence="3" type="ORF">GRI58_02180</name>
</gene>
<dbReference type="AlphaFoldDB" id="A0A845AE08"/>
<accession>A0A845AE08</accession>
<dbReference type="OrthoDB" id="7392062at2"/>
<feature type="domain" description="Anti-sigma-28 factor FlgM C-terminal" evidence="2">
    <location>
        <begin position="44"/>
        <end position="82"/>
    </location>
</feature>
<protein>
    <recommendedName>
        <fullName evidence="2">Anti-sigma-28 factor FlgM C-terminal domain-containing protein</fullName>
    </recommendedName>
</protein>
<evidence type="ECO:0000313" key="4">
    <source>
        <dbReference type="Proteomes" id="UP000439780"/>
    </source>
</evidence>
<dbReference type="RefSeq" id="WP_160751902.1">
    <property type="nucleotide sequence ID" value="NZ_WTYA01000001.1"/>
</dbReference>
<dbReference type="EMBL" id="WTYA01000001">
    <property type="protein sequence ID" value="MXP27629.1"/>
    <property type="molecule type" value="Genomic_DNA"/>
</dbReference>
<comment type="caution">
    <text evidence="3">The sequence shown here is derived from an EMBL/GenBank/DDBJ whole genome shotgun (WGS) entry which is preliminary data.</text>
</comment>
<proteinExistence type="predicted"/>
<evidence type="ECO:0000313" key="3">
    <source>
        <dbReference type="EMBL" id="MXP27629.1"/>
    </source>
</evidence>
<evidence type="ECO:0000256" key="1">
    <source>
        <dbReference type="SAM" id="MobiDB-lite"/>
    </source>
</evidence>
<keyword evidence="4" id="KW-1185">Reference proteome</keyword>
<organism evidence="3 4">
    <name type="scientific">Qipengyuania algicida</name>
    <dbReference type="NCBI Taxonomy" id="1836209"/>
    <lineage>
        <taxon>Bacteria</taxon>
        <taxon>Pseudomonadati</taxon>
        <taxon>Pseudomonadota</taxon>
        <taxon>Alphaproteobacteria</taxon>
        <taxon>Sphingomonadales</taxon>
        <taxon>Erythrobacteraceae</taxon>
        <taxon>Qipengyuania</taxon>
    </lineage>
</organism>
<evidence type="ECO:0000259" key="2">
    <source>
        <dbReference type="Pfam" id="PF04316"/>
    </source>
</evidence>
<dbReference type="Proteomes" id="UP000439780">
    <property type="component" value="Unassembled WGS sequence"/>
</dbReference>
<name>A0A845AE08_9SPHN</name>
<feature type="compositionally biased region" description="Low complexity" evidence="1">
    <location>
        <begin position="27"/>
        <end position="44"/>
    </location>
</feature>
<dbReference type="SUPFAM" id="SSF101498">
    <property type="entry name" value="Anti-sigma factor FlgM"/>
    <property type="match status" value="1"/>
</dbReference>
<dbReference type="Pfam" id="PF04316">
    <property type="entry name" value="FlgM"/>
    <property type="match status" value="1"/>
</dbReference>
<feature type="region of interest" description="Disordered" evidence="1">
    <location>
        <begin position="27"/>
        <end position="59"/>
    </location>
</feature>
<dbReference type="InterPro" id="IPR035890">
    <property type="entry name" value="Anti-sigma-28_factor_FlgM_sf"/>
</dbReference>
<dbReference type="InterPro" id="IPR031316">
    <property type="entry name" value="FlgM_C"/>
</dbReference>